<evidence type="ECO:0000256" key="2">
    <source>
        <dbReference type="ARBA" id="ARBA00023172"/>
    </source>
</evidence>
<dbReference type="PANTHER" id="PTHR30349:SF36">
    <property type="entry name" value="PROPHAGE INTEGRASE INTR-RELATED"/>
    <property type="match status" value="1"/>
</dbReference>
<evidence type="ECO:0000259" key="3">
    <source>
        <dbReference type="PROSITE" id="PS51898"/>
    </source>
</evidence>
<organism evidence="4 5">
    <name type="scientific">Erwinia amylovora NBRC 12687 = CFBP 1232</name>
    <dbReference type="NCBI Taxonomy" id="1219359"/>
    <lineage>
        <taxon>Bacteria</taxon>
        <taxon>Pseudomonadati</taxon>
        <taxon>Pseudomonadota</taxon>
        <taxon>Gammaproteobacteria</taxon>
        <taxon>Enterobacterales</taxon>
        <taxon>Erwiniaceae</taxon>
        <taxon>Erwinia</taxon>
    </lineage>
</organism>
<dbReference type="InterPro" id="IPR011010">
    <property type="entry name" value="DNA_brk_join_enz"/>
</dbReference>
<dbReference type="CDD" id="cd01189">
    <property type="entry name" value="INT_ICEBs1_C_like"/>
    <property type="match status" value="1"/>
</dbReference>
<protein>
    <submittedName>
        <fullName evidence="4">Transposase A from transposon</fullName>
    </submittedName>
</protein>
<reference evidence="4 5" key="2">
    <citation type="submission" date="2013-04" db="EMBL/GenBank/DDBJ databases">
        <title>Comparative genomics of 12 strains of Erwinia amylovora identifies a pan-genome with a large conserved core and provides insights into host specificity.</title>
        <authorList>
            <person name="Mann R.A."/>
            <person name="Smits T.H.M."/>
            <person name="Buehlmann A."/>
            <person name="Blom J."/>
            <person name="Goesmann A."/>
            <person name="Frey J.E."/>
            <person name="Plummer K.M."/>
            <person name="Beer S.V."/>
            <person name="Luck J."/>
            <person name="Duffy B."/>
            <person name="Rodoni B."/>
        </authorList>
    </citation>
    <scope>NUCLEOTIDE SEQUENCE [LARGE SCALE GENOMIC DNA]</scope>
    <source>
        <strain evidence="5">CFBP 1232</strain>
    </source>
</reference>
<dbReference type="PROSITE" id="PS51898">
    <property type="entry name" value="TYR_RECOMBINASE"/>
    <property type="match status" value="1"/>
</dbReference>
<dbReference type="InterPro" id="IPR002104">
    <property type="entry name" value="Integrase_catalytic"/>
</dbReference>
<evidence type="ECO:0000313" key="4">
    <source>
        <dbReference type="EMBL" id="CCO93822.1"/>
    </source>
</evidence>
<dbReference type="GO" id="GO:0003677">
    <property type="term" value="F:DNA binding"/>
    <property type="evidence" value="ECO:0007669"/>
    <property type="project" value="InterPro"/>
</dbReference>
<reference evidence="4 5" key="1">
    <citation type="submission" date="2012-11" db="EMBL/GenBank/DDBJ databases">
        <authorList>
            <person name="Linke B."/>
        </authorList>
    </citation>
    <scope>NUCLEOTIDE SEQUENCE [LARGE SCALE GENOMIC DNA]</scope>
    <source>
        <strain evidence="5">CFBP 1232</strain>
    </source>
</reference>
<proteinExistence type="predicted"/>
<dbReference type="GO" id="GO:0006310">
    <property type="term" value="P:DNA recombination"/>
    <property type="evidence" value="ECO:0007669"/>
    <property type="project" value="UniProtKB-KW"/>
</dbReference>
<dbReference type="Proteomes" id="UP000013111">
    <property type="component" value="Unassembled WGS sequence"/>
</dbReference>
<dbReference type="GeneID" id="97606088"/>
<dbReference type="InterPro" id="IPR050090">
    <property type="entry name" value="Tyrosine_recombinase_XerCD"/>
</dbReference>
<dbReference type="RefSeq" id="WP_004157640.1">
    <property type="nucleotide sequence ID" value="NZ_BAYW01000009.1"/>
</dbReference>
<gene>
    <name evidence="4" type="ORF">BN437_1892</name>
</gene>
<name>A0A831A3P0_ERWAM</name>
<dbReference type="PANTHER" id="PTHR30349">
    <property type="entry name" value="PHAGE INTEGRASE-RELATED"/>
    <property type="match status" value="1"/>
</dbReference>
<evidence type="ECO:0000313" key="5">
    <source>
        <dbReference type="Proteomes" id="UP000013111"/>
    </source>
</evidence>
<dbReference type="SUPFAM" id="SSF56349">
    <property type="entry name" value="DNA breaking-rejoining enzymes"/>
    <property type="match status" value="1"/>
</dbReference>
<keyword evidence="2" id="KW-0233">DNA recombination</keyword>
<dbReference type="AlphaFoldDB" id="A0A831A3P0"/>
<accession>A0A831A3P0</accession>
<feature type="domain" description="Tyr recombinase" evidence="3">
    <location>
        <begin position="6"/>
        <end position="216"/>
    </location>
</feature>
<dbReference type="InterPro" id="IPR013762">
    <property type="entry name" value="Integrase-like_cat_sf"/>
</dbReference>
<dbReference type="Gene3D" id="1.10.443.10">
    <property type="entry name" value="Intergrase catalytic core"/>
    <property type="match status" value="1"/>
</dbReference>
<evidence type="ECO:0000256" key="1">
    <source>
        <dbReference type="ARBA" id="ARBA00022908"/>
    </source>
</evidence>
<dbReference type="GO" id="GO:0015074">
    <property type="term" value="P:DNA integration"/>
    <property type="evidence" value="ECO:0007669"/>
    <property type="project" value="UniProtKB-KW"/>
</dbReference>
<dbReference type="Pfam" id="PF00589">
    <property type="entry name" value="Phage_integrase"/>
    <property type="match status" value="1"/>
</dbReference>
<dbReference type="EMBL" id="CAPB01000020">
    <property type="protein sequence ID" value="CCO93822.1"/>
    <property type="molecule type" value="Genomic_DNA"/>
</dbReference>
<keyword evidence="1" id="KW-0229">DNA integration</keyword>
<comment type="caution">
    <text evidence="4">The sequence shown here is derived from an EMBL/GenBank/DDBJ whole genome shotgun (WGS) entry which is preliminary data.</text>
</comment>
<sequence length="234" mass="26841">MAEIDQQHGPLLKNEFHQLIDTVPEKHRNLWQVAVYTGIRPGELCALAWEDIDLDKGEIHISRNLIQQGIFGPPKTKAGYRTIKLLDPAWRALKAQKKLTGAFPKTDVTIHHREFGKTEKQKLHFVFMPRPERDRQSPHYALNSIKSLWDSAIRKSGIRRRRPYQTRHTYACWLLSAGANPAFIASQMGHENAEMVYTVYSAWIHALDGDQIEFLNQRISGYNAPIAPLRVNVA</sequence>